<proteinExistence type="predicted"/>
<keyword evidence="2" id="KW-1185">Reference proteome</keyword>
<sequence length="68" mass="7596">MPAERPDSPCVALCSTALGDEVCVGCGRTFQEVAQWVAMDATAREQVWQRLEQHWQARGLPAPWLQRG</sequence>
<comment type="caution">
    <text evidence="1">The sequence shown here is derived from an EMBL/GenBank/DDBJ whole genome shotgun (WGS) entry which is preliminary data.</text>
</comment>
<organism evidence="1 2">
    <name type="scientific">Leeia aquatica</name>
    <dbReference type="NCBI Taxonomy" id="2725557"/>
    <lineage>
        <taxon>Bacteria</taxon>
        <taxon>Pseudomonadati</taxon>
        <taxon>Pseudomonadota</taxon>
        <taxon>Betaproteobacteria</taxon>
        <taxon>Neisseriales</taxon>
        <taxon>Leeiaceae</taxon>
        <taxon>Leeia</taxon>
    </lineage>
</organism>
<evidence type="ECO:0000313" key="1">
    <source>
        <dbReference type="EMBL" id="NLR73758.1"/>
    </source>
</evidence>
<protein>
    <submittedName>
        <fullName evidence="1">DUF1289 domain-containing protein</fullName>
    </submittedName>
</protein>
<name>A0A847S9L6_9NEIS</name>
<dbReference type="RefSeq" id="WP_168875417.1">
    <property type="nucleotide sequence ID" value="NZ_JABAIM010000001.1"/>
</dbReference>
<accession>A0A847S9L6</accession>
<dbReference type="PANTHER" id="PTHR35175">
    <property type="entry name" value="DUF1289 DOMAIN-CONTAINING PROTEIN"/>
    <property type="match status" value="1"/>
</dbReference>
<dbReference type="InterPro" id="IPR010710">
    <property type="entry name" value="DUF1289"/>
</dbReference>
<dbReference type="EMBL" id="JABAIM010000001">
    <property type="protein sequence ID" value="NLR73758.1"/>
    <property type="molecule type" value="Genomic_DNA"/>
</dbReference>
<gene>
    <name evidence="1" type="ORF">HF682_01105</name>
</gene>
<reference evidence="1 2" key="1">
    <citation type="submission" date="2020-04" db="EMBL/GenBank/DDBJ databases">
        <title>Draft genome of Leeia sp. IMCC25680.</title>
        <authorList>
            <person name="Song J."/>
            <person name="Cho J.-C."/>
        </authorList>
    </citation>
    <scope>NUCLEOTIDE SEQUENCE [LARGE SCALE GENOMIC DNA]</scope>
    <source>
        <strain evidence="1 2">IMCC25680</strain>
    </source>
</reference>
<dbReference type="PANTHER" id="PTHR35175:SF2">
    <property type="entry name" value="DUF1289 DOMAIN-CONTAINING PROTEIN"/>
    <property type="match status" value="1"/>
</dbReference>
<dbReference type="Pfam" id="PF06945">
    <property type="entry name" value="DUF1289"/>
    <property type="match status" value="1"/>
</dbReference>
<evidence type="ECO:0000313" key="2">
    <source>
        <dbReference type="Proteomes" id="UP000587991"/>
    </source>
</evidence>
<dbReference type="AlphaFoldDB" id="A0A847S9L6"/>
<dbReference type="Proteomes" id="UP000587991">
    <property type="component" value="Unassembled WGS sequence"/>
</dbReference>